<keyword evidence="3" id="KW-1185">Reference proteome</keyword>
<dbReference type="Pfam" id="PF03747">
    <property type="entry name" value="ADP_ribosyl_GH"/>
    <property type="match status" value="1"/>
</dbReference>
<organism evidence="2 3">
    <name type="scientific">Aliikangiella coralliicola</name>
    <dbReference type="NCBI Taxonomy" id="2592383"/>
    <lineage>
        <taxon>Bacteria</taxon>
        <taxon>Pseudomonadati</taxon>
        <taxon>Pseudomonadota</taxon>
        <taxon>Gammaproteobacteria</taxon>
        <taxon>Oceanospirillales</taxon>
        <taxon>Pleioneaceae</taxon>
        <taxon>Aliikangiella</taxon>
    </lineage>
</organism>
<gene>
    <name evidence="2" type="ORF">FLL46_09250</name>
</gene>
<dbReference type="InterPro" id="IPR050792">
    <property type="entry name" value="ADP-ribosylglycohydrolase"/>
</dbReference>
<dbReference type="PANTHER" id="PTHR16222:SF12">
    <property type="entry name" value="ADP-RIBOSYLGLYCOHYDROLASE-RELATED"/>
    <property type="match status" value="1"/>
</dbReference>
<sequence length="305" mass="33585">MDVKTIKLDNAARGCLIGLAVGDAVGTTLEFKRKGTFEPISDMVGGGPFNLNAGEWTDDTSMALCLAQSLIRQQSFNPEDQMNRYCNWYRLGYMSSTGTCFDIGYTVSSALREYENNGNPFSGSTHKMSAGNGSLMRLAPIPIFYHNNFDDAIHYAGESSRTTHGAAECIESCQLFTAMILRAFSSQDKRKILIESGFKPYEPKVINLANGSFLTKSYEELTGSGYVIESLESALWCFYHSNSFEEAILLAANIGNDADTTAAICGQIAGAYYGLDGIPQHWKSRLALYDEIDEMAVQLFSRENL</sequence>
<name>A0A545UEU1_9GAMM</name>
<feature type="binding site" evidence="1">
    <location>
        <position position="59"/>
    </location>
    <ligand>
        <name>Mg(2+)</name>
        <dbReference type="ChEBI" id="CHEBI:18420"/>
        <label>1</label>
    </ligand>
</feature>
<keyword evidence="2" id="KW-0378">Hydrolase</keyword>
<dbReference type="InterPro" id="IPR036705">
    <property type="entry name" value="Ribosyl_crysJ1_sf"/>
</dbReference>
<proteinExistence type="predicted"/>
<dbReference type="EMBL" id="VIKS01000005">
    <property type="protein sequence ID" value="TQV87990.1"/>
    <property type="molecule type" value="Genomic_DNA"/>
</dbReference>
<dbReference type="GO" id="GO:0016787">
    <property type="term" value="F:hydrolase activity"/>
    <property type="evidence" value="ECO:0007669"/>
    <property type="project" value="UniProtKB-KW"/>
</dbReference>
<feature type="binding site" evidence="1">
    <location>
        <position position="259"/>
    </location>
    <ligand>
        <name>Mg(2+)</name>
        <dbReference type="ChEBI" id="CHEBI:18420"/>
        <label>1</label>
    </ligand>
</feature>
<dbReference type="RefSeq" id="WP_142893231.1">
    <property type="nucleotide sequence ID" value="NZ_ML660163.1"/>
</dbReference>
<dbReference type="GO" id="GO:0046872">
    <property type="term" value="F:metal ion binding"/>
    <property type="evidence" value="ECO:0007669"/>
    <property type="project" value="UniProtKB-KW"/>
</dbReference>
<keyword evidence="1" id="KW-0479">Metal-binding</keyword>
<dbReference type="Proteomes" id="UP000315439">
    <property type="component" value="Unassembled WGS sequence"/>
</dbReference>
<dbReference type="AlphaFoldDB" id="A0A545UEU1"/>
<dbReference type="SUPFAM" id="SSF101478">
    <property type="entry name" value="ADP-ribosylglycohydrolase"/>
    <property type="match status" value="1"/>
</dbReference>
<feature type="binding site" evidence="1">
    <location>
        <position position="260"/>
    </location>
    <ligand>
        <name>Mg(2+)</name>
        <dbReference type="ChEBI" id="CHEBI:18420"/>
        <label>1</label>
    </ligand>
</feature>
<comment type="caution">
    <text evidence="2">The sequence shown here is derived from an EMBL/GenBank/DDBJ whole genome shotgun (WGS) entry which is preliminary data.</text>
</comment>
<dbReference type="Gene3D" id="1.10.4080.10">
    <property type="entry name" value="ADP-ribosylation/Crystallin J1"/>
    <property type="match status" value="1"/>
</dbReference>
<evidence type="ECO:0000256" key="1">
    <source>
        <dbReference type="PIRSR" id="PIRSR605502-1"/>
    </source>
</evidence>
<accession>A0A545UEU1</accession>
<feature type="binding site" evidence="1">
    <location>
        <position position="257"/>
    </location>
    <ligand>
        <name>Mg(2+)</name>
        <dbReference type="ChEBI" id="CHEBI:18420"/>
        <label>1</label>
    </ligand>
</feature>
<evidence type="ECO:0000313" key="2">
    <source>
        <dbReference type="EMBL" id="TQV87990.1"/>
    </source>
</evidence>
<dbReference type="InterPro" id="IPR005502">
    <property type="entry name" value="Ribosyl_crysJ1"/>
</dbReference>
<dbReference type="OrthoDB" id="9798107at2"/>
<dbReference type="PANTHER" id="PTHR16222">
    <property type="entry name" value="ADP-RIBOSYLGLYCOHYDROLASE"/>
    <property type="match status" value="1"/>
</dbReference>
<comment type="cofactor">
    <cofactor evidence="1">
        <name>Mg(2+)</name>
        <dbReference type="ChEBI" id="CHEBI:18420"/>
    </cofactor>
    <text evidence="1">Binds 2 magnesium ions per subunit.</text>
</comment>
<feature type="binding site" evidence="1">
    <location>
        <position position="58"/>
    </location>
    <ligand>
        <name>Mg(2+)</name>
        <dbReference type="ChEBI" id="CHEBI:18420"/>
        <label>1</label>
    </ligand>
</feature>
<evidence type="ECO:0000313" key="3">
    <source>
        <dbReference type="Proteomes" id="UP000315439"/>
    </source>
</evidence>
<keyword evidence="1" id="KW-0460">Magnesium</keyword>
<protein>
    <submittedName>
        <fullName evidence="2">ADP-ribosylglycohydrolase family protein</fullName>
    </submittedName>
</protein>
<feature type="binding site" evidence="1">
    <location>
        <position position="57"/>
    </location>
    <ligand>
        <name>Mg(2+)</name>
        <dbReference type="ChEBI" id="CHEBI:18420"/>
        <label>1</label>
    </ligand>
</feature>
<reference evidence="2 3" key="1">
    <citation type="submission" date="2019-07" db="EMBL/GenBank/DDBJ databases">
        <title>Draft genome for Aliikangiella sp. M105.</title>
        <authorList>
            <person name="Wang G."/>
        </authorList>
    </citation>
    <scope>NUCLEOTIDE SEQUENCE [LARGE SCALE GENOMIC DNA]</scope>
    <source>
        <strain evidence="2 3">M105</strain>
    </source>
</reference>